<keyword evidence="4" id="KW-1185">Reference proteome</keyword>
<dbReference type="SUPFAM" id="SSF49879">
    <property type="entry name" value="SMAD/FHA domain"/>
    <property type="match status" value="1"/>
</dbReference>
<feature type="compositionally biased region" description="Pro residues" evidence="1">
    <location>
        <begin position="233"/>
        <end position="243"/>
    </location>
</feature>
<dbReference type="NCBIfam" id="TIGR03354">
    <property type="entry name" value="VI_FHA"/>
    <property type="match status" value="1"/>
</dbReference>
<feature type="compositionally biased region" description="Pro residues" evidence="1">
    <location>
        <begin position="267"/>
        <end position="276"/>
    </location>
</feature>
<dbReference type="SMART" id="SM00240">
    <property type="entry name" value="FHA"/>
    <property type="match status" value="1"/>
</dbReference>
<dbReference type="Proteomes" id="UP001265259">
    <property type="component" value="Unassembled WGS sequence"/>
</dbReference>
<comment type="caution">
    <text evidence="3">The sequence shown here is derived from an EMBL/GenBank/DDBJ whole genome shotgun (WGS) entry which is preliminary data.</text>
</comment>
<accession>A0ABU3DEG2</accession>
<dbReference type="Pfam" id="PF20232">
    <property type="entry name" value="T6SS_FHA_C"/>
    <property type="match status" value="1"/>
</dbReference>
<proteinExistence type="predicted"/>
<dbReference type="RefSeq" id="WP_311689693.1">
    <property type="nucleotide sequence ID" value="NZ_JAVRHL010000001.1"/>
</dbReference>
<evidence type="ECO:0000313" key="3">
    <source>
        <dbReference type="EMBL" id="MDT0681944.1"/>
    </source>
</evidence>
<dbReference type="InterPro" id="IPR008984">
    <property type="entry name" value="SMAD_FHA_dom_sf"/>
</dbReference>
<evidence type="ECO:0000259" key="2">
    <source>
        <dbReference type="PROSITE" id="PS50006"/>
    </source>
</evidence>
<dbReference type="PROSITE" id="PS50006">
    <property type="entry name" value="FHA_DOMAIN"/>
    <property type="match status" value="1"/>
</dbReference>
<dbReference type="InterPro" id="IPR046883">
    <property type="entry name" value="T6SS_FHA_C"/>
</dbReference>
<feature type="domain" description="FHA" evidence="2">
    <location>
        <begin position="28"/>
        <end position="78"/>
    </location>
</feature>
<feature type="compositionally biased region" description="Pro residues" evidence="1">
    <location>
        <begin position="197"/>
        <end position="207"/>
    </location>
</feature>
<feature type="compositionally biased region" description="Gly residues" evidence="1">
    <location>
        <begin position="163"/>
        <end position="175"/>
    </location>
</feature>
<feature type="compositionally biased region" description="Pro residues" evidence="1">
    <location>
        <begin position="286"/>
        <end position="321"/>
    </location>
</feature>
<dbReference type="InterPro" id="IPR017735">
    <property type="entry name" value="T6SS_FHA"/>
</dbReference>
<feature type="region of interest" description="Disordered" evidence="1">
    <location>
        <begin position="127"/>
        <end position="328"/>
    </location>
</feature>
<evidence type="ECO:0000256" key="1">
    <source>
        <dbReference type="SAM" id="MobiDB-lite"/>
    </source>
</evidence>
<dbReference type="EMBL" id="JAVRHL010000001">
    <property type="protein sequence ID" value="MDT0681944.1"/>
    <property type="molecule type" value="Genomic_DNA"/>
</dbReference>
<feature type="compositionally biased region" description="Pro residues" evidence="1">
    <location>
        <begin position="215"/>
        <end position="225"/>
    </location>
</feature>
<dbReference type="CDD" id="cd00060">
    <property type="entry name" value="FHA"/>
    <property type="match status" value="1"/>
</dbReference>
<organism evidence="3 4">
    <name type="scientific">Tropicimonas omnivorans</name>
    <dbReference type="NCBI Taxonomy" id="3075590"/>
    <lineage>
        <taxon>Bacteria</taxon>
        <taxon>Pseudomonadati</taxon>
        <taxon>Pseudomonadota</taxon>
        <taxon>Alphaproteobacteria</taxon>
        <taxon>Rhodobacterales</taxon>
        <taxon>Roseobacteraceae</taxon>
        <taxon>Tropicimonas</taxon>
    </lineage>
</organism>
<gene>
    <name evidence="3" type="primary">tagH</name>
    <name evidence="3" type="ORF">RM543_04540</name>
</gene>
<dbReference type="Pfam" id="PF00498">
    <property type="entry name" value="FHA"/>
    <property type="match status" value="1"/>
</dbReference>
<dbReference type="InterPro" id="IPR000253">
    <property type="entry name" value="FHA_dom"/>
</dbReference>
<reference evidence="3 4" key="1">
    <citation type="submission" date="2023-09" db="EMBL/GenBank/DDBJ databases">
        <authorList>
            <person name="Rey-Velasco X."/>
        </authorList>
    </citation>
    <scope>NUCLEOTIDE SEQUENCE [LARGE SCALE GENOMIC DNA]</scope>
    <source>
        <strain evidence="3 4">F158</strain>
    </source>
</reference>
<feature type="compositionally biased region" description="Pro residues" evidence="1">
    <location>
        <begin position="177"/>
        <end position="187"/>
    </location>
</feature>
<sequence>MTLTLRIDNADSLPDGGPIEFRVDERGAEIGRDPGMDWTLPDPNRFVSSCHMEIRHEGGRYMLYDVSTNGTFVNGASMRVKSPYEIQEADRLQVGHYLIVASVRTAGLAAPGGGAAAPSAGDIWSVGGAASDDGFDPTPPPPSRLPDFGDAHIDLPGGAAPFGAGGHAAPGGGSPFGAPPAEPPASPPAGGSASPFGTPPPAAPTPPQENASPFGSPPAAAPQAPPESASPFGTPPAAAPQAPPESASPFGSPPAAPSNDAASFGAPPAPQRPAAPPAGEDGPSPFGAPPPVRPAAPQPARPRPTPAPAASPSPAPAPATPSPAGGSAAETAMLRAICDGAGIQPDTFDGAAPQEVAQEIGRALRIMTAELRELLKARTATKVSLRSGSRTMMNNEANSPLKFSAGVEDALGMMFGPGRPGYMRGAEAVQSGFSDVKKHQAAMLAAIQPALAELIDDLAPETIEKKVEGGRFSNKSARAWEIFVERWDAKTEPYDNGILDVFNVYYSKAYDRIAQG</sequence>
<evidence type="ECO:0000313" key="4">
    <source>
        <dbReference type="Proteomes" id="UP001265259"/>
    </source>
</evidence>
<protein>
    <submittedName>
        <fullName evidence="3">Type VI secretion system-associated FHA domain protein TagH</fullName>
    </submittedName>
</protein>
<name>A0ABU3DEG2_9RHOB</name>
<dbReference type="Gene3D" id="2.60.200.20">
    <property type="match status" value="1"/>
</dbReference>